<feature type="compositionally biased region" description="Basic and acidic residues" evidence="2">
    <location>
        <begin position="423"/>
        <end position="432"/>
    </location>
</feature>
<dbReference type="SMART" id="SM00248">
    <property type="entry name" value="ANK"/>
    <property type="match status" value="2"/>
</dbReference>
<dbReference type="PROSITE" id="PS50088">
    <property type="entry name" value="ANK_REPEAT"/>
    <property type="match status" value="1"/>
</dbReference>
<dbReference type="Gene3D" id="1.25.40.20">
    <property type="entry name" value="Ankyrin repeat-containing domain"/>
    <property type="match status" value="1"/>
</dbReference>
<feature type="compositionally biased region" description="Acidic residues" evidence="2">
    <location>
        <begin position="407"/>
        <end position="422"/>
    </location>
</feature>
<dbReference type="SUPFAM" id="SSF48403">
    <property type="entry name" value="Ankyrin repeat"/>
    <property type="match status" value="1"/>
</dbReference>
<protein>
    <recommendedName>
        <fullName evidence="5">Ankyrin repeat-containing protein</fullName>
    </recommendedName>
</protein>
<keyword evidence="4" id="KW-1185">Reference proteome</keyword>
<comment type="caution">
    <text evidence="3">The sequence shown here is derived from an EMBL/GenBank/DDBJ whole genome shotgun (WGS) entry which is preliminary data.</text>
</comment>
<gene>
    <name evidence="3" type="ORF">J3Q64DRAFT_1835220</name>
</gene>
<dbReference type="InterPro" id="IPR036770">
    <property type="entry name" value="Ankyrin_rpt-contain_sf"/>
</dbReference>
<dbReference type="Pfam" id="PF00023">
    <property type="entry name" value="Ank"/>
    <property type="match status" value="1"/>
</dbReference>
<evidence type="ECO:0000313" key="4">
    <source>
        <dbReference type="Proteomes" id="UP001448207"/>
    </source>
</evidence>
<dbReference type="EMBL" id="JBCLYO010000010">
    <property type="protein sequence ID" value="KAL0085593.1"/>
    <property type="molecule type" value="Genomic_DNA"/>
</dbReference>
<reference evidence="3 4" key="1">
    <citation type="submission" date="2024-04" db="EMBL/GenBank/DDBJ databases">
        <title>Symmetric and asymmetric DNA N6-adenine methylation regulates different biological responses in Mucorales.</title>
        <authorList>
            <consortium name="Lawrence Berkeley National Laboratory"/>
            <person name="Lax C."/>
            <person name="Mondo S.J."/>
            <person name="Osorio-Concepcion M."/>
            <person name="Muszewska A."/>
            <person name="Corrochano-Luque M."/>
            <person name="Gutierrez G."/>
            <person name="Riley R."/>
            <person name="Lipzen A."/>
            <person name="Guo J."/>
            <person name="Hundley H."/>
            <person name="Amirebrahimi M."/>
            <person name="Ng V."/>
            <person name="Lorenzo-Gutierrez D."/>
            <person name="Binder U."/>
            <person name="Yang J."/>
            <person name="Song Y."/>
            <person name="Canovas D."/>
            <person name="Navarro E."/>
            <person name="Freitag M."/>
            <person name="Gabaldon T."/>
            <person name="Grigoriev I.V."/>
            <person name="Corrochano L.M."/>
            <person name="Nicolas F.E."/>
            <person name="Garre V."/>
        </authorList>
    </citation>
    <scope>NUCLEOTIDE SEQUENCE [LARGE SCALE GENOMIC DNA]</scope>
    <source>
        <strain evidence="3 4">L51</strain>
    </source>
</reference>
<dbReference type="Proteomes" id="UP001448207">
    <property type="component" value="Unassembled WGS sequence"/>
</dbReference>
<feature type="region of interest" description="Disordered" evidence="2">
    <location>
        <begin position="406"/>
        <end position="445"/>
    </location>
</feature>
<keyword evidence="1" id="KW-0040">ANK repeat</keyword>
<evidence type="ECO:0000256" key="2">
    <source>
        <dbReference type="SAM" id="MobiDB-lite"/>
    </source>
</evidence>
<sequence>MASPATLSHDTGHPQSHGKGCTSASCCSPSKLWRTLQTIISTNDKQELTRLFQDIEKLPHVLRVLLTSRLTNDPSQYPASHKHRVIQLDPLVRTEATRKFGKSVTDLNAVQLCLFHKNESIAIQILTFVRQKATLAEQRSFVHHVWGNRNTSLHLASFLAMPRLVKLLLDMGADPTVPNARKLVPADVCNNQECLGFLQKASASQSLSPKSQKSITTPTTPTAPKVTTTETQICKTITITTPTPTPTPTTTATTTFISTDSATPTSTDADADADANVDVHAIAIANVEVDADANVDTYTSVDADANVDTYTSVDTDAAVDAAVDAYADTDMTDSDTESTTSLLLSDCVEKLASTLAVPFGPSPPSVALKRSPRILPIALTIVPPRTFSDDGLCVLPKDMAFPLSPVAEEEEENDEELELEDVREEKAEHVKEEECDDVEEDEDEWDLQLSRSSSISTVLSLDTEPAWPLTPTTLSLCEARPSIGPPEFVGCQTTIRTTNTAATTPVDENPISDGGIDQIIIIDSTDRNGSRNIQDRQAEQVFIDPIKPRRHLHVSFDPKAILVDACVKGDLGEVSQTMDAMLQPCDDHQNHKIDGDYGDADDSRNSKSAKDISISGVGISAYNSHTTGNTPDTLNDYGGVEHIDQRSLLQLAHLHGHKHIVRYLLRDTNKDLKPQIKHGNKDDINHDYLEDWPLSGYCLTNQESPVLAQSNQGCPDETFEPKPSVHPCQLIHDDACPLQELICWPEHISLDALERSLACQIIL</sequence>
<name>A0ABR3AZF4_PHYBL</name>
<proteinExistence type="predicted"/>
<feature type="region of interest" description="Disordered" evidence="2">
    <location>
        <begin position="208"/>
        <end position="269"/>
    </location>
</feature>
<feature type="compositionally biased region" description="Acidic residues" evidence="2">
    <location>
        <begin position="433"/>
        <end position="445"/>
    </location>
</feature>
<dbReference type="PROSITE" id="PS50297">
    <property type="entry name" value="ANK_REP_REGION"/>
    <property type="match status" value="1"/>
</dbReference>
<evidence type="ECO:0008006" key="5">
    <source>
        <dbReference type="Google" id="ProtNLM"/>
    </source>
</evidence>
<evidence type="ECO:0000256" key="1">
    <source>
        <dbReference type="PROSITE-ProRule" id="PRU00023"/>
    </source>
</evidence>
<accession>A0ABR3AZF4</accession>
<feature type="region of interest" description="Disordered" evidence="2">
    <location>
        <begin position="1"/>
        <end position="25"/>
    </location>
</feature>
<feature type="repeat" description="ANK" evidence="1">
    <location>
        <begin position="148"/>
        <end position="180"/>
    </location>
</feature>
<dbReference type="InterPro" id="IPR002110">
    <property type="entry name" value="Ankyrin_rpt"/>
</dbReference>
<organism evidence="3 4">
    <name type="scientific">Phycomyces blakesleeanus</name>
    <dbReference type="NCBI Taxonomy" id="4837"/>
    <lineage>
        <taxon>Eukaryota</taxon>
        <taxon>Fungi</taxon>
        <taxon>Fungi incertae sedis</taxon>
        <taxon>Mucoromycota</taxon>
        <taxon>Mucoromycotina</taxon>
        <taxon>Mucoromycetes</taxon>
        <taxon>Mucorales</taxon>
        <taxon>Phycomycetaceae</taxon>
        <taxon>Phycomyces</taxon>
    </lineage>
</organism>
<feature type="compositionally biased region" description="Low complexity" evidence="2">
    <location>
        <begin position="216"/>
        <end position="268"/>
    </location>
</feature>
<evidence type="ECO:0000313" key="3">
    <source>
        <dbReference type="EMBL" id="KAL0085593.1"/>
    </source>
</evidence>